<reference evidence="8" key="1">
    <citation type="submission" date="2009-08" db="EMBL/GenBank/DDBJ databases">
        <title>Annotation of Salpingoeca rosetta.</title>
        <authorList>
            <consortium name="The Broad Institute Genome Sequencing Platform"/>
            <person name="Russ C."/>
            <person name="Cuomo C."/>
            <person name="Burger G."/>
            <person name="Gray M.W."/>
            <person name="Holland P.W.H."/>
            <person name="King N."/>
            <person name="Lang F.B.F."/>
            <person name="Roger A.J."/>
            <person name="Ruiz-Trillo I."/>
            <person name="Young S.K."/>
            <person name="Zeng Q."/>
            <person name="Gargeya S."/>
            <person name="Alvarado L."/>
            <person name="Berlin A."/>
            <person name="Chapman S.B."/>
            <person name="Chen Z."/>
            <person name="Freedman E."/>
            <person name="Gellesch M."/>
            <person name="Goldberg J."/>
            <person name="Griggs A."/>
            <person name="Gujja S."/>
            <person name="Heilman E."/>
            <person name="Heiman D."/>
            <person name="Howarth C."/>
            <person name="Mehta T."/>
            <person name="Neiman D."/>
            <person name="Pearson M."/>
            <person name="Roberts A."/>
            <person name="Saif S."/>
            <person name="Shea T."/>
            <person name="Shenoy N."/>
            <person name="Sisk P."/>
            <person name="Stolte C."/>
            <person name="Sykes S."/>
            <person name="White J."/>
            <person name="Yandava C."/>
            <person name="Haas B."/>
            <person name="Nusbaum C."/>
            <person name="Birren B."/>
        </authorList>
    </citation>
    <scope>NUCLEOTIDE SEQUENCE [LARGE SCALE GENOMIC DNA]</scope>
    <source>
        <strain evidence="8">ATCC 50818</strain>
    </source>
</reference>
<feature type="region of interest" description="Disordered" evidence="7">
    <location>
        <begin position="1"/>
        <end position="59"/>
    </location>
</feature>
<keyword evidence="9" id="KW-1185">Reference proteome</keyword>
<dbReference type="GO" id="GO:0072583">
    <property type="term" value="P:clathrin-dependent endocytosis"/>
    <property type="evidence" value="ECO:0007669"/>
    <property type="project" value="TreeGrafter"/>
</dbReference>
<dbReference type="PANTHER" id="PTHR10639:SF7">
    <property type="entry name" value="CLATHRIN LIGHT CHAIN"/>
    <property type="match status" value="1"/>
</dbReference>
<dbReference type="EMBL" id="GL832957">
    <property type="protein sequence ID" value="EGD78889.1"/>
    <property type="molecule type" value="Genomic_DNA"/>
</dbReference>
<dbReference type="Proteomes" id="UP000007799">
    <property type="component" value="Unassembled WGS sequence"/>
</dbReference>
<sequence length="120" mass="13941">MMDAAEPESIQRWREEFEERIKEKDAKAEEDNQALKEEGTQELEGLHDTHKQLIEDNLQKNKDDEEAFINARDDTNPDNAWQRVAALVDFSTKANRNQRDVARMRSVLLQLKQHGLPQAA</sequence>
<dbReference type="GO" id="GO:0030130">
    <property type="term" value="C:clathrin coat of trans-Golgi network vesicle"/>
    <property type="evidence" value="ECO:0007669"/>
    <property type="project" value="InterPro"/>
</dbReference>
<dbReference type="eggNOG" id="KOG4031">
    <property type="taxonomic scope" value="Eukaryota"/>
</dbReference>
<dbReference type="Pfam" id="PF01086">
    <property type="entry name" value="Clathrin_lg_ch"/>
    <property type="match status" value="1"/>
</dbReference>
<comment type="similarity">
    <text evidence="2 6">Belongs to the clathrin light chain family.</text>
</comment>
<evidence type="ECO:0000256" key="1">
    <source>
        <dbReference type="ARBA" id="ARBA00004180"/>
    </source>
</evidence>
<keyword evidence="3 6" id="KW-0472">Membrane</keyword>
<keyword evidence="4 6" id="KW-0168">Coated pit</keyword>
<comment type="subcellular location">
    <subcellularLocation>
        <location evidence="1 6">Cytoplasmic vesicle membrane</location>
        <topology evidence="1 6">Peripheral membrane protein</topology>
        <orientation evidence="1 6">Cytoplasmic side</orientation>
    </subcellularLocation>
    <subcellularLocation>
        <location evidence="6">Membrane</location>
        <location evidence="6">Coated pit</location>
        <topology evidence="6">Peripheral membrane protein</topology>
        <orientation evidence="6">Cytoplasmic side</orientation>
    </subcellularLocation>
    <text evidence="6">Cytoplasmic face of coated pits and vesicles.</text>
</comment>
<dbReference type="GO" id="GO:0006886">
    <property type="term" value="P:intracellular protein transport"/>
    <property type="evidence" value="ECO:0007669"/>
    <property type="project" value="InterPro"/>
</dbReference>
<dbReference type="OMA" id="LAEWQNW"/>
<dbReference type="AlphaFoldDB" id="F2TZ65"/>
<evidence type="ECO:0000313" key="9">
    <source>
        <dbReference type="Proteomes" id="UP000007799"/>
    </source>
</evidence>
<name>F2TZ65_SALR5</name>
<evidence type="ECO:0000256" key="7">
    <source>
        <dbReference type="SAM" id="MobiDB-lite"/>
    </source>
</evidence>
<protein>
    <recommendedName>
        <fullName evidence="6">Clathrin light chain</fullName>
    </recommendedName>
</protein>
<comment type="function">
    <text evidence="6">Clathrin is the major protein of the polyhedral coat of coated pits and vesicles.</text>
</comment>
<dbReference type="GO" id="GO:0032050">
    <property type="term" value="F:clathrin heavy chain binding"/>
    <property type="evidence" value="ECO:0007669"/>
    <property type="project" value="TreeGrafter"/>
</dbReference>
<proteinExistence type="inferred from homology"/>
<dbReference type="PANTHER" id="PTHR10639">
    <property type="entry name" value="CLATHRIN LIGHT CHAIN"/>
    <property type="match status" value="1"/>
</dbReference>
<organism evidence="9">
    <name type="scientific">Salpingoeca rosetta (strain ATCC 50818 / BSB-021)</name>
    <dbReference type="NCBI Taxonomy" id="946362"/>
    <lineage>
        <taxon>Eukaryota</taxon>
        <taxon>Choanoflagellata</taxon>
        <taxon>Craspedida</taxon>
        <taxon>Salpingoecidae</taxon>
        <taxon>Salpingoeca</taxon>
    </lineage>
</organism>
<feature type="compositionally biased region" description="Basic and acidic residues" evidence="7">
    <location>
        <begin position="9"/>
        <end position="59"/>
    </location>
</feature>
<evidence type="ECO:0000256" key="4">
    <source>
        <dbReference type="ARBA" id="ARBA00023176"/>
    </source>
</evidence>
<accession>F2TZ65</accession>
<keyword evidence="5 6" id="KW-0968">Cytoplasmic vesicle</keyword>
<dbReference type="OrthoDB" id="5512at2759"/>
<dbReference type="InterPro" id="IPR000996">
    <property type="entry name" value="Clathrin_L-chain"/>
</dbReference>
<evidence type="ECO:0000256" key="2">
    <source>
        <dbReference type="ARBA" id="ARBA00005263"/>
    </source>
</evidence>
<dbReference type="STRING" id="946362.F2TZ65"/>
<evidence type="ECO:0000256" key="3">
    <source>
        <dbReference type="ARBA" id="ARBA00023136"/>
    </source>
</evidence>
<dbReference type="GO" id="GO:0030132">
    <property type="term" value="C:clathrin coat of coated pit"/>
    <property type="evidence" value="ECO:0007669"/>
    <property type="project" value="InterPro"/>
</dbReference>
<dbReference type="FunCoup" id="F2TZ65">
    <property type="interactions" value="1736"/>
</dbReference>
<dbReference type="KEGG" id="sre:PTSG_01865"/>
<dbReference type="RefSeq" id="XP_004997845.1">
    <property type="nucleotide sequence ID" value="XM_004997788.1"/>
</dbReference>
<evidence type="ECO:0000256" key="6">
    <source>
        <dbReference type="RuleBase" id="RU363137"/>
    </source>
</evidence>
<dbReference type="GO" id="GO:0005198">
    <property type="term" value="F:structural molecule activity"/>
    <property type="evidence" value="ECO:0007669"/>
    <property type="project" value="InterPro"/>
</dbReference>
<gene>
    <name evidence="8" type="ORF">PTSG_01865</name>
</gene>
<evidence type="ECO:0000313" key="8">
    <source>
        <dbReference type="EMBL" id="EGD78889.1"/>
    </source>
</evidence>
<dbReference type="GeneID" id="16078438"/>
<dbReference type="InParanoid" id="F2TZ65"/>
<evidence type="ECO:0000256" key="5">
    <source>
        <dbReference type="ARBA" id="ARBA00023329"/>
    </source>
</evidence>